<dbReference type="SUPFAM" id="SSF46785">
    <property type="entry name" value="Winged helix' DNA-binding domain"/>
    <property type="match status" value="1"/>
</dbReference>
<dbReference type="InterPro" id="IPR036388">
    <property type="entry name" value="WH-like_DNA-bd_sf"/>
</dbReference>
<accession>A0A6J4H8Y4</accession>
<gene>
    <name evidence="2" type="ORF">AVDCRST_MAG83-375</name>
</gene>
<dbReference type="PROSITE" id="PS51197">
    <property type="entry name" value="HTH_RRF2_2"/>
    <property type="match status" value="1"/>
</dbReference>
<dbReference type="InterPro" id="IPR000944">
    <property type="entry name" value="Tscrpt_reg_Rrf2"/>
</dbReference>
<name>A0A6J4H8Y4_9MICC</name>
<reference evidence="2" key="1">
    <citation type="submission" date="2020-02" db="EMBL/GenBank/DDBJ databases">
        <authorList>
            <person name="Meier V. D."/>
        </authorList>
    </citation>
    <scope>NUCLEOTIDE SEQUENCE</scope>
    <source>
        <strain evidence="2">AVDCRST_MAG83</strain>
    </source>
</reference>
<organism evidence="2">
    <name type="scientific">uncultured Arthrobacter sp</name>
    <dbReference type="NCBI Taxonomy" id="114050"/>
    <lineage>
        <taxon>Bacteria</taxon>
        <taxon>Bacillati</taxon>
        <taxon>Actinomycetota</taxon>
        <taxon>Actinomycetes</taxon>
        <taxon>Micrococcales</taxon>
        <taxon>Micrococcaceae</taxon>
        <taxon>Arthrobacter</taxon>
        <taxon>environmental samples</taxon>
    </lineage>
</organism>
<dbReference type="NCBIfam" id="TIGR00738">
    <property type="entry name" value="rrf2_super"/>
    <property type="match status" value="1"/>
</dbReference>
<dbReference type="GO" id="GO:0003700">
    <property type="term" value="F:DNA-binding transcription factor activity"/>
    <property type="evidence" value="ECO:0007669"/>
    <property type="project" value="TreeGrafter"/>
</dbReference>
<dbReference type="PANTHER" id="PTHR33221">
    <property type="entry name" value="WINGED HELIX-TURN-HELIX TRANSCRIPTIONAL REGULATOR, RRF2 FAMILY"/>
    <property type="match status" value="1"/>
</dbReference>
<dbReference type="GO" id="GO:0005829">
    <property type="term" value="C:cytosol"/>
    <property type="evidence" value="ECO:0007669"/>
    <property type="project" value="TreeGrafter"/>
</dbReference>
<dbReference type="PANTHER" id="PTHR33221:SF5">
    <property type="entry name" value="HTH-TYPE TRANSCRIPTIONAL REGULATOR ISCR"/>
    <property type="match status" value="1"/>
</dbReference>
<dbReference type="InterPro" id="IPR030489">
    <property type="entry name" value="TR_Rrf2-type_CS"/>
</dbReference>
<dbReference type="Gene3D" id="1.10.10.10">
    <property type="entry name" value="Winged helix-like DNA-binding domain superfamily/Winged helix DNA-binding domain"/>
    <property type="match status" value="1"/>
</dbReference>
<evidence type="ECO:0000313" key="2">
    <source>
        <dbReference type="EMBL" id="CAA9217852.1"/>
    </source>
</evidence>
<dbReference type="AlphaFoldDB" id="A0A6J4H8Y4"/>
<protein>
    <recommendedName>
        <fullName evidence="3">Iron-sulfur cluster regulator IscR</fullName>
    </recommendedName>
</protein>
<dbReference type="EMBL" id="CADCTE010000028">
    <property type="protein sequence ID" value="CAA9217852.1"/>
    <property type="molecule type" value="Genomic_DNA"/>
</dbReference>
<keyword evidence="1" id="KW-0238">DNA-binding</keyword>
<dbReference type="InterPro" id="IPR036390">
    <property type="entry name" value="WH_DNA-bd_sf"/>
</dbReference>
<proteinExistence type="predicted"/>
<dbReference type="Pfam" id="PF02082">
    <property type="entry name" value="Rrf2"/>
    <property type="match status" value="1"/>
</dbReference>
<sequence>MQVTARADYALRAVIELACSEQEVLTRDALASQQHIPAKFLESILGELSRSGLLTSRRGSGGGYSLTRPATEITLADVLRSVDGPLAGVRGESPEQVTYPESTKRLRDVWVATRASLRLVLETTSVADVALGELPVPVQELLTLPGAWERR</sequence>
<dbReference type="RefSeq" id="WP_294564192.1">
    <property type="nucleotide sequence ID" value="NZ_CADCTE010000028.1"/>
</dbReference>
<dbReference type="PROSITE" id="PS01332">
    <property type="entry name" value="HTH_RRF2_1"/>
    <property type="match status" value="1"/>
</dbReference>
<dbReference type="GO" id="GO:0003677">
    <property type="term" value="F:DNA binding"/>
    <property type="evidence" value="ECO:0007669"/>
    <property type="project" value="UniProtKB-KW"/>
</dbReference>
<evidence type="ECO:0000256" key="1">
    <source>
        <dbReference type="ARBA" id="ARBA00023125"/>
    </source>
</evidence>
<evidence type="ECO:0008006" key="3">
    <source>
        <dbReference type="Google" id="ProtNLM"/>
    </source>
</evidence>